<dbReference type="Pfam" id="PF01627">
    <property type="entry name" value="Hpt"/>
    <property type="match status" value="1"/>
</dbReference>
<dbReference type="AlphaFoldDB" id="A0A6S6SRA0"/>
<dbReference type="PROSITE" id="PS50894">
    <property type="entry name" value="HPT"/>
    <property type="match status" value="1"/>
</dbReference>
<reference evidence="5" key="1">
    <citation type="submission" date="2020-01" db="EMBL/GenBank/DDBJ databases">
        <authorList>
            <person name="Meier V. D."/>
            <person name="Meier V D."/>
        </authorList>
    </citation>
    <scope>NUCLEOTIDE SEQUENCE</scope>
    <source>
        <strain evidence="5">HLG_WM_MAG_09</strain>
    </source>
</reference>
<proteinExistence type="predicted"/>
<dbReference type="SUPFAM" id="SSF47226">
    <property type="entry name" value="Histidine-containing phosphotransfer domain, HPT domain"/>
    <property type="match status" value="1"/>
</dbReference>
<evidence type="ECO:0000313" key="5">
    <source>
        <dbReference type="EMBL" id="CAA6808733.1"/>
    </source>
</evidence>
<evidence type="ECO:0000256" key="2">
    <source>
        <dbReference type="PROSITE-ProRule" id="PRU00110"/>
    </source>
</evidence>
<feature type="domain" description="HPt" evidence="4">
    <location>
        <begin position="19"/>
        <end position="112"/>
    </location>
</feature>
<keyword evidence="2" id="KW-0597">Phosphoprotein</keyword>
<name>A0A6S6SRA0_9GAMM</name>
<feature type="coiled-coil region" evidence="3">
    <location>
        <begin position="81"/>
        <end position="108"/>
    </location>
</feature>
<dbReference type="InterPro" id="IPR036641">
    <property type="entry name" value="HPT_dom_sf"/>
</dbReference>
<evidence type="ECO:0000256" key="1">
    <source>
        <dbReference type="ARBA" id="ARBA00023012"/>
    </source>
</evidence>
<dbReference type="GO" id="GO:0004672">
    <property type="term" value="F:protein kinase activity"/>
    <property type="evidence" value="ECO:0007669"/>
    <property type="project" value="UniProtKB-ARBA"/>
</dbReference>
<dbReference type="InterPro" id="IPR008207">
    <property type="entry name" value="Sig_transdc_His_kin_Hpt_dom"/>
</dbReference>
<dbReference type="GO" id="GO:0000160">
    <property type="term" value="P:phosphorelay signal transduction system"/>
    <property type="evidence" value="ECO:0007669"/>
    <property type="project" value="UniProtKB-KW"/>
</dbReference>
<protein>
    <recommendedName>
        <fullName evidence="4">HPt domain-containing protein</fullName>
    </recommendedName>
</protein>
<keyword evidence="1" id="KW-0902">Two-component regulatory system</keyword>
<keyword evidence="3" id="KW-0175">Coiled coil</keyword>
<organism evidence="5">
    <name type="scientific">uncultured Thiotrichaceae bacterium</name>
    <dbReference type="NCBI Taxonomy" id="298394"/>
    <lineage>
        <taxon>Bacteria</taxon>
        <taxon>Pseudomonadati</taxon>
        <taxon>Pseudomonadota</taxon>
        <taxon>Gammaproteobacteria</taxon>
        <taxon>Thiotrichales</taxon>
        <taxon>Thiotrichaceae</taxon>
        <taxon>environmental samples</taxon>
    </lineage>
</organism>
<dbReference type="EMBL" id="CACVAT010000125">
    <property type="protein sequence ID" value="CAA6808733.1"/>
    <property type="molecule type" value="Genomic_DNA"/>
</dbReference>
<evidence type="ECO:0000256" key="3">
    <source>
        <dbReference type="SAM" id="Coils"/>
    </source>
</evidence>
<sequence>MTQIDTSALARLRDMIGGDEEDLAEFIEDFSEIAPDLVKQMVDGIASGDWNTVKIASHSLKSNSKDLGAIALSDLCAAVENESAQGEVDNTQEKVEQISLEMENAISAMQALDLAAV</sequence>
<accession>A0A6S6SRA0</accession>
<gene>
    <name evidence="5" type="ORF">HELGO_WM32006</name>
</gene>
<dbReference type="SMART" id="SM00073">
    <property type="entry name" value="HPT"/>
    <property type="match status" value="1"/>
</dbReference>
<feature type="modified residue" description="Phosphohistidine" evidence="2">
    <location>
        <position position="58"/>
    </location>
</feature>
<dbReference type="Gene3D" id="1.20.120.160">
    <property type="entry name" value="HPT domain"/>
    <property type="match status" value="1"/>
</dbReference>
<evidence type="ECO:0000259" key="4">
    <source>
        <dbReference type="PROSITE" id="PS50894"/>
    </source>
</evidence>